<organism evidence="1 2">
    <name type="scientific">Pleurodeles waltl</name>
    <name type="common">Iberian ribbed newt</name>
    <dbReference type="NCBI Taxonomy" id="8319"/>
    <lineage>
        <taxon>Eukaryota</taxon>
        <taxon>Metazoa</taxon>
        <taxon>Chordata</taxon>
        <taxon>Craniata</taxon>
        <taxon>Vertebrata</taxon>
        <taxon>Euteleostomi</taxon>
        <taxon>Amphibia</taxon>
        <taxon>Batrachia</taxon>
        <taxon>Caudata</taxon>
        <taxon>Salamandroidea</taxon>
        <taxon>Salamandridae</taxon>
        <taxon>Pleurodelinae</taxon>
        <taxon>Pleurodeles</taxon>
    </lineage>
</organism>
<name>A0AAV7R3V8_PLEWA</name>
<protein>
    <submittedName>
        <fullName evidence="1">Uncharacterized protein</fullName>
    </submittedName>
</protein>
<dbReference type="EMBL" id="JANPWB010000010">
    <property type="protein sequence ID" value="KAJ1146387.1"/>
    <property type="molecule type" value="Genomic_DNA"/>
</dbReference>
<keyword evidence="2" id="KW-1185">Reference proteome</keyword>
<proteinExistence type="predicted"/>
<comment type="caution">
    <text evidence="1">The sequence shown here is derived from an EMBL/GenBank/DDBJ whole genome shotgun (WGS) entry which is preliminary data.</text>
</comment>
<evidence type="ECO:0000313" key="1">
    <source>
        <dbReference type="EMBL" id="KAJ1146387.1"/>
    </source>
</evidence>
<dbReference type="Proteomes" id="UP001066276">
    <property type="component" value="Chromosome 6"/>
</dbReference>
<reference evidence="1" key="1">
    <citation type="journal article" date="2022" name="bioRxiv">
        <title>Sequencing and chromosome-scale assembly of the giantPleurodeles waltlgenome.</title>
        <authorList>
            <person name="Brown T."/>
            <person name="Elewa A."/>
            <person name="Iarovenko S."/>
            <person name="Subramanian E."/>
            <person name="Araus A.J."/>
            <person name="Petzold A."/>
            <person name="Susuki M."/>
            <person name="Suzuki K.-i.T."/>
            <person name="Hayashi T."/>
            <person name="Toyoda A."/>
            <person name="Oliveira C."/>
            <person name="Osipova E."/>
            <person name="Leigh N.D."/>
            <person name="Simon A."/>
            <person name="Yun M.H."/>
        </authorList>
    </citation>
    <scope>NUCLEOTIDE SEQUENCE</scope>
    <source>
        <strain evidence="1">20211129_DDA</strain>
        <tissue evidence="1">Liver</tissue>
    </source>
</reference>
<dbReference type="AlphaFoldDB" id="A0AAV7R3V8"/>
<evidence type="ECO:0000313" key="2">
    <source>
        <dbReference type="Proteomes" id="UP001066276"/>
    </source>
</evidence>
<accession>A0AAV7R3V8</accession>
<gene>
    <name evidence="1" type="ORF">NDU88_012664</name>
</gene>
<sequence>MRSGKVRKEYPILQKCKKCHRSDVVCNVTSHLSPASEKWSHPLSPNSITVASSSLAVDLSNQEFSNSYLPAINLSHLSSLKSHDSSLLAYFKKKPKLECKANGGDVKLVPGLRENLAPVVTDASSAALGSLTTTVLIHHPVSPGIFVKSQCSLISTEVGVLASPQSVSQEEVSHLASQEGQSTAIPSKHELSPIIISSNHSFDAREWVTSPAASPAAFYQQDWQVARCQDRLQVCSTAPQPVPGSTIDP</sequence>